<reference evidence="3" key="2">
    <citation type="submission" date="2016-06" db="EMBL/GenBank/DDBJ databases">
        <authorList>
            <person name="Olsen C.W."/>
            <person name="Carey S."/>
            <person name="Hinshaw L."/>
            <person name="Karasin A.I."/>
        </authorList>
    </citation>
    <scope>NUCLEOTIDE SEQUENCE [LARGE SCALE GENOMIC DNA]</scope>
    <source>
        <strain evidence="3">PM4</strain>
    </source>
</reference>
<dbReference type="EMBL" id="LT671858">
    <property type="protein sequence ID" value="SIM45819.1"/>
    <property type="molecule type" value="Genomic_DNA"/>
</dbReference>
<keyword evidence="4" id="KW-1185">Reference proteome</keyword>
<dbReference type="InterPro" id="IPR011008">
    <property type="entry name" value="Dimeric_a/b-barrel"/>
</dbReference>
<organism evidence="2 5">
    <name type="scientific">Cuniculiplasma divulgatum</name>
    <dbReference type="NCBI Taxonomy" id="1673428"/>
    <lineage>
        <taxon>Archaea</taxon>
        <taxon>Methanobacteriati</taxon>
        <taxon>Thermoplasmatota</taxon>
        <taxon>Thermoplasmata</taxon>
        <taxon>Thermoplasmatales</taxon>
        <taxon>Cuniculiplasmataceae</taxon>
        <taxon>Cuniculiplasma</taxon>
    </lineage>
</organism>
<dbReference type="STRING" id="1673428.CPM_0496"/>
<dbReference type="Proteomes" id="UP000187822">
    <property type="component" value="Chromosome I"/>
</dbReference>
<evidence type="ECO:0000313" key="3">
    <source>
        <dbReference type="EMBL" id="SJK84376.1"/>
    </source>
</evidence>
<dbReference type="Proteomes" id="UP000195607">
    <property type="component" value="Chromosome I"/>
</dbReference>
<evidence type="ECO:0000313" key="5">
    <source>
        <dbReference type="Proteomes" id="UP000195607"/>
    </source>
</evidence>
<dbReference type="OrthoDB" id="8136at2157"/>
<evidence type="ECO:0000313" key="2">
    <source>
        <dbReference type="EMBL" id="SIM45819.1"/>
    </source>
</evidence>
<evidence type="ECO:0000259" key="1">
    <source>
        <dbReference type="Pfam" id="PF01037"/>
    </source>
</evidence>
<dbReference type="EMBL" id="LT719092">
    <property type="protein sequence ID" value="SJK84376.1"/>
    <property type="molecule type" value="Genomic_DNA"/>
</dbReference>
<dbReference type="SUPFAM" id="SSF54909">
    <property type="entry name" value="Dimeric alpha+beta barrel"/>
    <property type="match status" value="1"/>
</dbReference>
<reference evidence="4" key="3">
    <citation type="submission" date="2016-06" db="EMBL/GenBank/DDBJ databases">
        <authorList>
            <person name="Toshchakov V.S."/>
        </authorList>
    </citation>
    <scope>NUCLEOTIDE SEQUENCE [LARGE SCALE GENOMIC DNA]</scope>
    <source>
        <strain>PM4 (JCM 30641</strain>
        <strain evidence="4">\VKM B-2940)</strain>
    </source>
</reference>
<proteinExistence type="predicted"/>
<dbReference type="KEGG" id="cdiv:CPM_0496"/>
<evidence type="ECO:0000313" key="4">
    <source>
        <dbReference type="Proteomes" id="UP000187822"/>
    </source>
</evidence>
<accession>A0A1N5TCG3</accession>
<dbReference type="InterPro" id="IPR019887">
    <property type="entry name" value="Tscrpt_reg_AsnC/Lrp_C"/>
</dbReference>
<dbReference type="Gene3D" id="3.30.70.920">
    <property type="match status" value="1"/>
</dbReference>
<gene>
    <name evidence="3" type="ORF">CPM_0496</name>
    <name evidence="2" type="ORF">CSP5_0524</name>
</gene>
<protein>
    <submittedName>
        <fullName evidence="2">Transcriptional regulator</fullName>
    </submittedName>
</protein>
<reference evidence="2 5" key="1">
    <citation type="submission" date="2016-04" db="EMBL/GenBank/DDBJ databases">
        <authorList>
            <person name="Evans L.H."/>
            <person name="Alamgir A."/>
            <person name="Owens N."/>
            <person name="Weber N.D."/>
            <person name="Virtaneva K."/>
            <person name="Barbian K."/>
            <person name="Babar A."/>
            <person name="Rosenke K."/>
        </authorList>
    </citation>
    <scope>NUCLEOTIDE SEQUENCE [LARGE SCALE GENOMIC DNA]</scope>
    <source>
        <strain evidence="2">S5</strain>
        <strain evidence="5">S5(T) (JCM 30642 \VKM B-2941)</strain>
    </source>
</reference>
<dbReference type="RefSeq" id="WP_021789926.1">
    <property type="nucleotide sequence ID" value="NZ_LT671858.1"/>
</dbReference>
<dbReference type="Pfam" id="PF01037">
    <property type="entry name" value="AsnC_trans_reg"/>
    <property type="match status" value="1"/>
</dbReference>
<name>A0A1N5TCG3_9ARCH</name>
<dbReference type="GeneID" id="41587820"/>
<feature type="domain" description="Transcription regulator AsnC/Lrp ligand binding" evidence="1">
    <location>
        <begin position="6"/>
        <end position="73"/>
    </location>
</feature>
<sequence>MSVAFVLVSTVPGKEHEVYNKISKINYVVEVHPLFGEYDLIVKIDALDYSELGKIVVEQIRKIEGVIDTKTLTGLKL</sequence>
<dbReference type="AlphaFoldDB" id="A0A1N5TCG3"/>